<organism evidence="1">
    <name type="scientific">bioreactor metagenome</name>
    <dbReference type="NCBI Taxonomy" id="1076179"/>
    <lineage>
        <taxon>unclassified sequences</taxon>
        <taxon>metagenomes</taxon>
        <taxon>ecological metagenomes</taxon>
    </lineage>
</organism>
<reference evidence="1" key="1">
    <citation type="submission" date="2019-08" db="EMBL/GenBank/DDBJ databases">
        <authorList>
            <person name="Kucharzyk K."/>
            <person name="Murdoch R.W."/>
            <person name="Higgins S."/>
            <person name="Loffler F."/>
        </authorList>
    </citation>
    <scope>NUCLEOTIDE SEQUENCE</scope>
</reference>
<accession>A0A645IZ11</accession>
<dbReference type="AlphaFoldDB" id="A0A645IZ11"/>
<comment type="caution">
    <text evidence="1">The sequence shown here is derived from an EMBL/GenBank/DDBJ whole genome shotgun (WGS) entry which is preliminary data.</text>
</comment>
<name>A0A645IZ11_9ZZZZ</name>
<protein>
    <submittedName>
        <fullName evidence="1">Uncharacterized protein</fullName>
    </submittedName>
</protein>
<proteinExistence type="predicted"/>
<gene>
    <name evidence="1" type="ORF">SDC9_204135</name>
</gene>
<dbReference type="EMBL" id="VSSQ01126778">
    <property type="protein sequence ID" value="MPN56446.1"/>
    <property type="molecule type" value="Genomic_DNA"/>
</dbReference>
<evidence type="ECO:0000313" key="1">
    <source>
        <dbReference type="EMBL" id="MPN56446.1"/>
    </source>
</evidence>
<sequence>MYVYHRSLCPGDLIHIGNYNTAGAFFCAKIHAAMQPCFGADAVIFRAIGWVDIKIIVFTDMLFRHSVNYIIQLHLEIKVL</sequence>